<comment type="caution">
    <text evidence="4">The sequence shown here is derived from an EMBL/GenBank/DDBJ whole genome shotgun (WGS) entry which is preliminary data.</text>
</comment>
<dbReference type="NCBIfam" id="TIGR01766">
    <property type="entry name" value="IS200/IS605 family accessory protein TnpB-like domain"/>
    <property type="match status" value="1"/>
</dbReference>
<reference evidence="4 5" key="2">
    <citation type="journal article" date="2014" name="PLoS Genet.">
        <title>Phylogenetically driven sequencing of extremely halophilic archaea reveals strategies for static and dynamic osmo-response.</title>
        <authorList>
            <person name="Becker E.A."/>
            <person name="Seitzer P.M."/>
            <person name="Tritt A."/>
            <person name="Larsen D."/>
            <person name="Krusor M."/>
            <person name="Yao A.I."/>
            <person name="Wu D."/>
            <person name="Madern D."/>
            <person name="Eisen J.A."/>
            <person name="Darling A.E."/>
            <person name="Facciotti M.T."/>
        </authorList>
    </citation>
    <scope>NUCLEOTIDE SEQUENCE [LARGE SCALE GENOMIC DNA]</scope>
    <source>
        <strain evidence="5">ATCC 29605 / DSM 3757 / JCM 8879 / NBRC 14742 / NCIMB 2012 / VKM B-1768 / DS2</strain>
    </source>
</reference>
<dbReference type="EMBL" id="AOHU01000087">
    <property type="protein sequence ID" value="ELY28693.1"/>
    <property type="molecule type" value="Genomic_DNA"/>
</dbReference>
<feature type="domain" description="Cas12f1-like TNB" evidence="3">
    <location>
        <begin position="296"/>
        <end position="363"/>
    </location>
</feature>
<dbReference type="InterPro" id="IPR010095">
    <property type="entry name" value="Cas12f1-like_TNB"/>
</dbReference>
<keyword evidence="1" id="KW-0238">DNA-binding</keyword>
<protein>
    <submittedName>
        <fullName evidence="4">IS1341-type transposase</fullName>
    </submittedName>
</protein>
<dbReference type="Proteomes" id="UP000011532">
    <property type="component" value="Unassembled WGS sequence"/>
</dbReference>
<dbReference type="NCBIfam" id="NF040570">
    <property type="entry name" value="guided_TnpB"/>
    <property type="match status" value="1"/>
</dbReference>
<evidence type="ECO:0000256" key="2">
    <source>
        <dbReference type="SAM" id="MobiDB-lite"/>
    </source>
</evidence>
<dbReference type="AlphaFoldDB" id="A0A384L8M3"/>
<accession>A0A384L8M3</accession>
<evidence type="ECO:0000313" key="5">
    <source>
        <dbReference type="Proteomes" id="UP000011532"/>
    </source>
</evidence>
<organism evidence="4 5">
    <name type="scientific">Haloferax volcanii (strain ATCC 29605 / DSM 3757 / JCM 8879 / NBRC 14742 / NCIMB 2012 / VKM B-1768 / DS2)</name>
    <name type="common">Halobacterium volcanii</name>
    <dbReference type="NCBI Taxonomy" id="309800"/>
    <lineage>
        <taxon>Archaea</taxon>
        <taxon>Methanobacteriati</taxon>
        <taxon>Methanobacteriota</taxon>
        <taxon>Stenosarchaea group</taxon>
        <taxon>Halobacteria</taxon>
        <taxon>Halobacteriales</taxon>
        <taxon>Haloferacaceae</taxon>
        <taxon>Haloferax</taxon>
    </lineage>
</organism>
<dbReference type="GeneID" id="8923663"/>
<feature type="compositionally biased region" description="Basic and acidic residues" evidence="2">
    <location>
        <begin position="382"/>
        <end position="391"/>
    </location>
</feature>
<dbReference type="RefSeq" id="WP_004043421.1">
    <property type="nucleotide sequence ID" value="NC_013966.1"/>
</dbReference>
<evidence type="ECO:0000259" key="3">
    <source>
        <dbReference type="Pfam" id="PF07282"/>
    </source>
</evidence>
<evidence type="ECO:0000313" key="4">
    <source>
        <dbReference type="EMBL" id="ELY28693.1"/>
    </source>
</evidence>
<name>A0A384L8M3_HALVD</name>
<feature type="region of interest" description="Disordered" evidence="2">
    <location>
        <begin position="374"/>
        <end position="404"/>
    </location>
</feature>
<evidence type="ECO:0000256" key="1">
    <source>
        <dbReference type="ARBA" id="ARBA00023125"/>
    </source>
</evidence>
<dbReference type="PANTHER" id="PTHR30405:SF21">
    <property type="entry name" value="TRANSPOSASE-RELATED"/>
    <property type="match status" value="1"/>
</dbReference>
<gene>
    <name evidence="4" type="ORF">C498_11161</name>
</gene>
<proteinExistence type="predicted"/>
<dbReference type="Pfam" id="PF07282">
    <property type="entry name" value="Cas12f1-like_TNB"/>
    <property type="match status" value="1"/>
</dbReference>
<reference evidence="5" key="1">
    <citation type="submission" date="2012-11" db="EMBL/GenBank/DDBJ databases">
        <authorList>
            <person name="Becker E.A."/>
            <person name="Seitzer P."/>
            <person name="Tritt A."/>
            <person name="Larsen D."/>
            <person name="Yao A."/>
            <person name="Wu D."/>
            <person name="Darling A."/>
            <person name="Eisen J.A."/>
            <person name="Facciotti M.T."/>
        </authorList>
    </citation>
    <scope>NUCLEOTIDE SEQUENCE [LARGE SCALE GENOMIC DNA]</scope>
    <source>
        <strain evidence="5">ATCC 29605 / DSM 3757 / JCM 8879 / NBRC 14742 / NCIMB 2012 / VKM B-1768 / DS2</strain>
    </source>
</reference>
<dbReference type="PANTHER" id="PTHR30405">
    <property type="entry name" value="TRANSPOSASE"/>
    <property type="match status" value="1"/>
</dbReference>
<sequence>MPDERIRTVVASLVEPTSHKEQKLQNLQSTYREALCEAFDANATTMTAVNDIVTPYDLPYQAKDALKRHVPGLLKSGSAELSETQPIRFTNRAAVFDHSTDRTHAFCWEVPQPGRGTNFWIPLAINPDQRKWWLQLLDGEATAGQLQLITRPRQARWELHVPLKLPTTTSEVDCETCTPVGFDVGEAILLTGCALVNGRPVDPLLVDGGRARHLNQTLQTTLQRLQERDAAEWRIDEQAAYFRNALRDEIETATRNAVEYAAGFDQPVLVLEQLTSIQEDLDFGPHMNRRLHAWAFDQLQTRLADKAADAEIPVQYVDPAYTSQICHACGVIGTRPKQAEFRCTNDDCWVSVYQADINAAANIAGRLDPWGESCPWNPASDDTLRNGRTRDSATGPREQSPSQR</sequence>
<dbReference type="GO" id="GO:0003677">
    <property type="term" value="F:DNA binding"/>
    <property type="evidence" value="ECO:0007669"/>
    <property type="project" value="UniProtKB-KW"/>
</dbReference>
<dbReference type="InterPro" id="IPR051399">
    <property type="entry name" value="RNA-guided_DNA_endo/Transpos"/>
</dbReference>
<dbReference type="OrthoDB" id="168528at2157"/>